<dbReference type="CDD" id="cd08977">
    <property type="entry name" value="SusD"/>
    <property type="match status" value="1"/>
</dbReference>
<evidence type="ECO:0000256" key="3">
    <source>
        <dbReference type="ARBA" id="ARBA00022729"/>
    </source>
</evidence>
<dbReference type="Proteomes" id="UP000220133">
    <property type="component" value="Chromosome"/>
</dbReference>
<evidence type="ECO:0000256" key="4">
    <source>
        <dbReference type="ARBA" id="ARBA00023136"/>
    </source>
</evidence>
<dbReference type="GO" id="GO:0009279">
    <property type="term" value="C:cell outer membrane"/>
    <property type="evidence" value="ECO:0007669"/>
    <property type="project" value="UniProtKB-SubCell"/>
</dbReference>
<sequence length="492" mass="56522">MFASCNNFLDVRPSRLVKEDRYWRSIEDARSALIGAYGLSRAALSENAAFWMYGEFRMGDFVATSRTDLKSIINNNLGVSFPLVQKLKNWRAFYAAINSINLFIERSPGIKELDAYYTDINNRLDIAQMRCLRAFLYFYMSRIWGDVPLITSSYDGEFPQFERTPQATVLAFAEKEIVEAALDLPFIYNGTDPQSPGDYYNEGYGRWRGTIFNKISAYSVLAHIAAWQQQYDRVMSYTQFIFDNYDYANISFTNLTENLTKGKDGFFSQSSPSQILNFAFDYQSAEGTLAGHLQEFTLAAPITSKLLPDVYMPRDTILKYFNQPNDERFSIDLTTGYPKTDYYFSNYNTNIPVFSKIKVIEDGGEDKGAFRLNNATLMFTRMEELSLLRAEAAVQTGDRGEAELLVSNVMKSRGIINPSFKGKDMIDEIFAERRRELAGEGWRFFDQIRYQKIKKNNPDMMTLINSGGIYWPIADEVLKSNPKLTQNAYWLN</sequence>
<evidence type="ECO:0000313" key="8">
    <source>
        <dbReference type="Proteomes" id="UP000220133"/>
    </source>
</evidence>
<keyword evidence="4" id="KW-0472">Membrane</keyword>
<evidence type="ECO:0000256" key="5">
    <source>
        <dbReference type="ARBA" id="ARBA00023237"/>
    </source>
</evidence>
<evidence type="ECO:0000256" key="1">
    <source>
        <dbReference type="ARBA" id="ARBA00004442"/>
    </source>
</evidence>
<comment type="similarity">
    <text evidence="2">Belongs to the SusD family.</text>
</comment>
<dbReference type="EMBL" id="CP023777">
    <property type="protein sequence ID" value="ATL49690.1"/>
    <property type="molecule type" value="Genomic_DNA"/>
</dbReference>
<accession>A0A291R0G4</accession>
<keyword evidence="3" id="KW-0732">Signal</keyword>
<evidence type="ECO:0000313" key="7">
    <source>
        <dbReference type="EMBL" id="ATL49690.1"/>
    </source>
</evidence>
<dbReference type="Pfam" id="PF07980">
    <property type="entry name" value="SusD_RagB"/>
    <property type="match status" value="1"/>
</dbReference>
<comment type="subcellular location">
    <subcellularLocation>
        <location evidence="1">Cell outer membrane</location>
    </subcellularLocation>
</comment>
<dbReference type="KEGG" id="cbae:COR50_01415"/>
<evidence type="ECO:0000259" key="6">
    <source>
        <dbReference type="Pfam" id="PF07980"/>
    </source>
</evidence>
<dbReference type="Gene3D" id="1.25.40.390">
    <property type="match status" value="1"/>
</dbReference>
<reference evidence="7 8" key="1">
    <citation type="submission" date="2017-10" db="EMBL/GenBank/DDBJ databases">
        <title>Paenichitinophaga pekingensis gen. nov., sp. nov., isolated from activated sludge.</title>
        <authorList>
            <person name="Jin D."/>
            <person name="Kong X."/>
            <person name="Deng Y."/>
            <person name="Bai Z."/>
        </authorList>
    </citation>
    <scope>NUCLEOTIDE SEQUENCE [LARGE SCALE GENOMIC DNA]</scope>
    <source>
        <strain evidence="7 8">13</strain>
    </source>
</reference>
<name>A0A291R0G4_9BACT</name>
<dbReference type="InterPro" id="IPR011990">
    <property type="entry name" value="TPR-like_helical_dom_sf"/>
</dbReference>
<protein>
    <submittedName>
        <fullName evidence="7">RagB/SusD family nutrient uptake outer membrane protein</fullName>
    </submittedName>
</protein>
<organism evidence="7 8">
    <name type="scientific">Chitinophaga caeni</name>
    <dbReference type="NCBI Taxonomy" id="2029983"/>
    <lineage>
        <taxon>Bacteria</taxon>
        <taxon>Pseudomonadati</taxon>
        <taxon>Bacteroidota</taxon>
        <taxon>Chitinophagia</taxon>
        <taxon>Chitinophagales</taxon>
        <taxon>Chitinophagaceae</taxon>
        <taxon>Chitinophaga</taxon>
    </lineage>
</organism>
<keyword evidence="8" id="KW-1185">Reference proteome</keyword>
<feature type="domain" description="RagB/SusD" evidence="6">
    <location>
        <begin position="334"/>
        <end position="490"/>
    </location>
</feature>
<evidence type="ECO:0000256" key="2">
    <source>
        <dbReference type="ARBA" id="ARBA00006275"/>
    </source>
</evidence>
<proteinExistence type="inferred from homology"/>
<dbReference type="OrthoDB" id="926893at2"/>
<dbReference type="SUPFAM" id="SSF48452">
    <property type="entry name" value="TPR-like"/>
    <property type="match status" value="1"/>
</dbReference>
<dbReference type="InterPro" id="IPR012944">
    <property type="entry name" value="SusD_RagB_dom"/>
</dbReference>
<keyword evidence="5" id="KW-0998">Cell outer membrane</keyword>
<dbReference type="AlphaFoldDB" id="A0A291R0G4"/>
<gene>
    <name evidence="7" type="ORF">COR50_01415</name>
</gene>